<reference evidence="1 2" key="1">
    <citation type="journal article" date="2015" name="J. Biotechnol.">
        <title>Complete genome sequence of a malodorant-producing acetogen, Clostridium scatologenes ATCC 25775(T).</title>
        <authorList>
            <person name="Zhu Z."/>
            <person name="Guo T."/>
            <person name="Zheng H."/>
            <person name="Song T."/>
            <person name="Ouyang P."/>
            <person name="Xie J."/>
        </authorList>
    </citation>
    <scope>NUCLEOTIDE SEQUENCE [LARGE SCALE GENOMIC DNA]</scope>
    <source>
        <strain evidence="1 2">ATCC 25775</strain>
    </source>
</reference>
<name>A0A0E3JSD8_CLOSL</name>
<dbReference type="STRING" id="1548.CSCA_5160"/>
<dbReference type="HOGENOM" id="CLU_041640_0_0_9"/>
<evidence type="ECO:0000313" key="1">
    <source>
        <dbReference type="EMBL" id="AKA72285.1"/>
    </source>
</evidence>
<proteinExistence type="predicted"/>
<accession>A0A0E3JSD8</accession>
<dbReference type="AlphaFoldDB" id="A0A0E3JSD8"/>
<evidence type="ECO:0000313" key="2">
    <source>
        <dbReference type="Proteomes" id="UP000033115"/>
    </source>
</evidence>
<gene>
    <name evidence="1" type="ORF">CSCA_5160</name>
</gene>
<dbReference type="RefSeq" id="WP_026366475.1">
    <property type="nucleotide sequence ID" value="NZ_CP009933.1"/>
</dbReference>
<organism evidence="1 2">
    <name type="scientific">Clostridium scatologenes</name>
    <dbReference type="NCBI Taxonomy" id="1548"/>
    <lineage>
        <taxon>Bacteria</taxon>
        <taxon>Bacillati</taxon>
        <taxon>Bacillota</taxon>
        <taxon>Clostridia</taxon>
        <taxon>Eubacteriales</taxon>
        <taxon>Clostridiaceae</taxon>
        <taxon>Clostridium</taxon>
    </lineage>
</organism>
<dbReference type="KEGG" id="csq:CSCA_5160"/>
<protein>
    <submittedName>
        <fullName evidence="1">Uncharacterized protein</fullName>
    </submittedName>
</protein>
<dbReference type="EMBL" id="CP009933">
    <property type="protein sequence ID" value="AKA72285.1"/>
    <property type="molecule type" value="Genomic_DNA"/>
</dbReference>
<sequence length="506" mass="58942">MPEKYWPETVILWGAGATNSLGLYATKELIQIVIKINKNDFSFLDGKDEKLKSSFKKLVTEYLIEDGELSQTYDLKALQTIINTNTKINMHELFTMLDQLIDSNMGFNAFCNGKTEFLRVERVKAAKRCLILLIEELERLSIQKKPGYMDRKSLDPYYQFTKILTDIMKEEGDIFDRRGYKRDTRRFYLYSYAIISFNWDPVILWNIFNSHKEQNDNSYYLKDGLKLRLFDDFGTQIASIKIDSDEPEIWYTVEESQCKRINDYKYPSRIVRIGKILFPHGIFGSRICPECGKYITTFGGSWNRLSTEAFGPSVLEDLQKSWKYKSENEKKNKKGAIECPYCGQITYPFDMPLIMQTLAKQKSIAPLEEIKTEMGLLMKNAKHIIFAGYSLPLDDIMVKTFFMSSISGNDKNKLKCTVINYDEDYKCSKEWLNGSDIQRYLKKSKNATVVECIENVCDIFNLENVRVSLKGIPNVFMKNGKCNRHKIIDLLYPREYFPEGFPVSRE</sequence>
<dbReference type="Proteomes" id="UP000033115">
    <property type="component" value="Chromosome"/>
</dbReference>
<keyword evidence="2" id="KW-1185">Reference proteome</keyword>